<dbReference type="SUPFAM" id="SSF54975">
    <property type="entry name" value="Acylphosphatase/BLUF domain-like"/>
    <property type="match status" value="1"/>
</dbReference>
<evidence type="ECO:0000256" key="2">
    <source>
        <dbReference type="ARBA" id="ARBA00008097"/>
    </source>
</evidence>
<dbReference type="EMBL" id="UOEY01000095">
    <property type="protein sequence ID" value="VAW40123.1"/>
    <property type="molecule type" value="Genomic_DNA"/>
</dbReference>
<dbReference type="InterPro" id="IPR043129">
    <property type="entry name" value="ATPase_NBD"/>
</dbReference>
<dbReference type="InterPro" id="IPR041440">
    <property type="entry name" value="HypF_C"/>
</dbReference>
<keyword evidence="4" id="KW-0479">Metal-binding</keyword>
<comment type="similarity">
    <text evidence="2">Belongs to the carbamoyltransferase HypF family.</text>
</comment>
<dbReference type="PANTHER" id="PTHR42959">
    <property type="entry name" value="CARBAMOYLTRANSFERASE"/>
    <property type="match status" value="1"/>
</dbReference>
<comment type="pathway">
    <text evidence="1">Protein modification; [NiFe] hydrogenase maturation.</text>
</comment>
<dbReference type="AlphaFoldDB" id="A0A3B0VIJ0"/>
<feature type="domain" description="Acylphosphatase-like" evidence="8">
    <location>
        <begin position="5"/>
        <end position="92"/>
    </location>
</feature>
<dbReference type="SUPFAM" id="SSF53067">
    <property type="entry name" value="Actin-like ATPase domain"/>
    <property type="match status" value="1"/>
</dbReference>
<evidence type="ECO:0000259" key="9">
    <source>
        <dbReference type="PROSITE" id="PS51163"/>
    </source>
</evidence>
<dbReference type="SUPFAM" id="SSF55821">
    <property type="entry name" value="YrdC/RibB"/>
    <property type="match status" value="1"/>
</dbReference>
<evidence type="ECO:0000256" key="7">
    <source>
        <dbReference type="ARBA" id="ARBA00048220"/>
    </source>
</evidence>
<dbReference type="Gene3D" id="3.30.420.360">
    <property type="match status" value="1"/>
</dbReference>
<dbReference type="PIRSF" id="PIRSF006256">
    <property type="entry name" value="CMPcnvr_hdrg_mat"/>
    <property type="match status" value="1"/>
</dbReference>
<evidence type="ECO:0000313" key="10">
    <source>
        <dbReference type="EMBL" id="VAW40123.1"/>
    </source>
</evidence>
<comment type="catalytic activity">
    <reaction evidence="7">
        <text>C-terminal L-cysteinyl-[HypE protein] + carbamoyl phosphate + ATP + H2O = C-terminal S-carboxamide-L-cysteinyl-[HypE protein] + AMP + phosphate + diphosphate + H(+)</text>
        <dbReference type="Rhea" id="RHEA:55636"/>
        <dbReference type="Rhea" id="RHEA-COMP:14247"/>
        <dbReference type="Rhea" id="RHEA-COMP:14392"/>
        <dbReference type="ChEBI" id="CHEBI:15377"/>
        <dbReference type="ChEBI" id="CHEBI:15378"/>
        <dbReference type="ChEBI" id="CHEBI:30616"/>
        <dbReference type="ChEBI" id="CHEBI:33019"/>
        <dbReference type="ChEBI" id="CHEBI:43474"/>
        <dbReference type="ChEBI" id="CHEBI:58228"/>
        <dbReference type="ChEBI" id="CHEBI:76913"/>
        <dbReference type="ChEBI" id="CHEBI:139126"/>
        <dbReference type="ChEBI" id="CHEBI:456215"/>
    </reaction>
</comment>
<dbReference type="Pfam" id="PF01300">
    <property type="entry name" value="Sua5_yciO_yrdC"/>
    <property type="match status" value="1"/>
</dbReference>
<dbReference type="InterPro" id="IPR017945">
    <property type="entry name" value="DHBP_synth_RibB-like_a/b_dom"/>
</dbReference>
<dbReference type="Gene3D" id="3.30.110.120">
    <property type="match status" value="1"/>
</dbReference>
<dbReference type="InterPro" id="IPR006070">
    <property type="entry name" value="Sua5-like_dom"/>
</dbReference>
<dbReference type="GO" id="GO:0016874">
    <property type="term" value="F:ligase activity"/>
    <property type="evidence" value="ECO:0007669"/>
    <property type="project" value="UniProtKB-KW"/>
</dbReference>
<dbReference type="InterPro" id="IPR055128">
    <property type="entry name" value="HypF_C_2"/>
</dbReference>
<dbReference type="Pfam" id="PF07503">
    <property type="entry name" value="zf-HYPF"/>
    <property type="match status" value="2"/>
</dbReference>
<dbReference type="InterPro" id="IPR051060">
    <property type="entry name" value="Carbamoyltrans_HypF-like"/>
</dbReference>
<evidence type="ECO:0000256" key="5">
    <source>
        <dbReference type="ARBA" id="ARBA00022771"/>
    </source>
</evidence>
<name>A0A3B0VIJ0_9ZZZZ</name>
<evidence type="ECO:0000256" key="3">
    <source>
        <dbReference type="ARBA" id="ARBA00022598"/>
    </source>
</evidence>
<dbReference type="UniPathway" id="UPA00335"/>
<dbReference type="GO" id="GO:0016743">
    <property type="term" value="F:carboxyl- or carbamoyltransferase activity"/>
    <property type="evidence" value="ECO:0007669"/>
    <property type="project" value="InterPro"/>
</dbReference>
<keyword evidence="6" id="KW-0862">Zinc</keyword>
<dbReference type="Gene3D" id="3.30.420.40">
    <property type="match status" value="1"/>
</dbReference>
<keyword evidence="5" id="KW-0863">Zinc-finger</keyword>
<dbReference type="InterPro" id="IPR036046">
    <property type="entry name" value="Acylphosphatase-like_dom_sf"/>
</dbReference>
<dbReference type="PANTHER" id="PTHR42959:SF1">
    <property type="entry name" value="CARBAMOYLTRANSFERASE HYPF"/>
    <property type="match status" value="1"/>
</dbReference>
<dbReference type="InterPro" id="IPR001792">
    <property type="entry name" value="Acylphosphatase-like_dom"/>
</dbReference>
<feature type="domain" description="YrdC-like" evidence="9">
    <location>
        <begin position="202"/>
        <end position="389"/>
    </location>
</feature>
<organism evidence="10">
    <name type="scientific">hydrothermal vent metagenome</name>
    <dbReference type="NCBI Taxonomy" id="652676"/>
    <lineage>
        <taxon>unclassified sequences</taxon>
        <taxon>metagenomes</taxon>
        <taxon>ecological metagenomes</taxon>
    </lineage>
</organism>
<keyword evidence="3" id="KW-0436">Ligase</keyword>
<dbReference type="InterPro" id="IPR011125">
    <property type="entry name" value="Znf_HypF"/>
</dbReference>
<dbReference type="PROSITE" id="PS00150">
    <property type="entry name" value="ACYLPHOSPHATASE_1"/>
    <property type="match status" value="1"/>
</dbReference>
<dbReference type="GO" id="GO:0051604">
    <property type="term" value="P:protein maturation"/>
    <property type="evidence" value="ECO:0007669"/>
    <property type="project" value="TreeGrafter"/>
</dbReference>
<dbReference type="InterPro" id="IPR004421">
    <property type="entry name" value="Carbamoyltransferase_HypF"/>
</dbReference>
<evidence type="ECO:0000256" key="6">
    <source>
        <dbReference type="ARBA" id="ARBA00022833"/>
    </source>
</evidence>
<dbReference type="PROSITE" id="PS51163">
    <property type="entry name" value="YRDC"/>
    <property type="match status" value="1"/>
</dbReference>
<sequence length="776" mass="83159">MNRQAREIEIGGIVQGVGFRPFVYRLATRLGLAGHITNTGSGVVIKIAGPAGTVDSFLTALQRDAPPLARIDSLQQRPANLAGPATVFTIRTSDGRGPSTTQVAPDTATCADCLREIFNPGDRRYGYPFTNCTNCGPRYTIIRSLPYDRPRTTMNAFPMCPACTSEYKNPPDRRFHAQPNACADCGPRLSWQAGDGSRPAAGDPLARAAAALENGAIIGIKGLGGFHLATSAYSALAVATLRRRKNRPAKPLAVMARNLQTAQRLCHVSPPEEELLNSCSRPIVLLKKRRTAGLAGNLAPGMAELGVMLPYTPLHHLLFARPGVPDCLVMTSGNPAGEPLCKDNTEAGQRLAAFGDGFLFHNRGIHTRVDDSVVRVTAGKPAFLRRSRGYAPAPVRLGFELPPLLAVGGELKNSFCLARGRDAFMSQHIGDMNNPATFDFFTETVERLQTLLEIEPRLVVADQHPDYLSGRFAEQLGLPLVRVQHHWAHAASVMAEHGLDRALAVVLDGSGFGPDGTVWGGEILQCSLHAYKRLGRLAPLPLPGGDQAARQPWRMALAALHLAGIDEEAATVNLGAVAGDDQRLIREMMARDINCPLTSSCGRLFDAVASLLGICHFNTFEGQAAMELETLAATALGGASMMNCAAGRALPADLLYTEKNGILEASTDQCIRYIIEKMTPGSAAAGDIALFFHLFLVFCCGNMIRCLSRRTGIDTIVLSGGCLQNRLLVEGFFEFFAKSHLKVHVNRQVPANDGGIALGQAAIGGTHVSGDSHARH</sequence>
<dbReference type="InterPro" id="IPR017968">
    <property type="entry name" value="Acylphosphatase_CS"/>
</dbReference>
<dbReference type="GO" id="GO:0008270">
    <property type="term" value="F:zinc ion binding"/>
    <property type="evidence" value="ECO:0007669"/>
    <property type="project" value="UniProtKB-KW"/>
</dbReference>
<accession>A0A3B0VIJ0</accession>
<protein>
    <submittedName>
        <fullName evidence="10">[NiFe] hydrogenase metallocenter assembly protein HypF</fullName>
    </submittedName>
</protein>
<proteinExistence type="inferred from homology"/>
<dbReference type="Pfam" id="PF00708">
    <property type="entry name" value="Acylphosphatase"/>
    <property type="match status" value="1"/>
</dbReference>
<dbReference type="Pfam" id="PF17788">
    <property type="entry name" value="HypF_C"/>
    <property type="match status" value="1"/>
</dbReference>
<gene>
    <name evidence="10" type="ORF">MNBD_DELTA04-649</name>
</gene>
<dbReference type="GO" id="GO:0003725">
    <property type="term" value="F:double-stranded RNA binding"/>
    <property type="evidence" value="ECO:0007669"/>
    <property type="project" value="InterPro"/>
</dbReference>
<reference evidence="10" key="1">
    <citation type="submission" date="2018-06" db="EMBL/GenBank/DDBJ databases">
        <authorList>
            <person name="Zhirakovskaya E."/>
        </authorList>
    </citation>
    <scope>NUCLEOTIDE SEQUENCE</scope>
</reference>
<dbReference type="PROSITE" id="PS51160">
    <property type="entry name" value="ACYLPHOSPHATASE_3"/>
    <property type="match status" value="1"/>
</dbReference>
<dbReference type="Gene3D" id="3.90.870.50">
    <property type="match status" value="1"/>
</dbReference>
<evidence type="ECO:0000259" key="8">
    <source>
        <dbReference type="PROSITE" id="PS51160"/>
    </source>
</evidence>
<evidence type="ECO:0000256" key="1">
    <source>
        <dbReference type="ARBA" id="ARBA00004711"/>
    </source>
</evidence>
<dbReference type="Pfam" id="PF22521">
    <property type="entry name" value="HypF_C_2"/>
    <property type="match status" value="1"/>
</dbReference>
<dbReference type="NCBIfam" id="TIGR00143">
    <property type="entry name" value="hypF"/>
    <property type="match status" value="1"/>
</dbReference>
<evidence type="ECO:0000256" key="4">
    <source>
        <dbReference type="ARBA" id="ARBA00022723"/>
    </source>
</evidence>